<evidence type="ECO:0000313" key="1">
    <source>
        <dbReference type="EMBL" id="SSX26206.1"/>
    </source>
</evidence>
<organism evidence="1">
    <name type="scientific">Culicoides sonorensis</name>
    <name type="common">Biting midge</name>
    <dbReference type="NCBI Taxonomy" id="179676"/>
    <lineage>
        <taxon>Eukaryota</taxon>
        <taxon>Metazoa</taxon>
        <taxon>Ecdysozoa</taxon>
        <taxon>Arthropoda</taxon>
        <taxon>Hexapoda</taxon>
        <taxon>Insecta</taxon>
        <taxon>Pterygota</taxon>
        <taxon>Neoptera</taxon>
        <taxon>Endopterygota</taxon>
        <taxon>Diptera</taxon>
        <taxon>Nematocera</taxon>
        <taxon>Chironomoidea</taxon>
        <taxon>Ceratopogonidae</taxon>
        <taxon>Ceratopogoninae</taxon>
        <taxon>Culicoides</taxon>
        <taxon>Monoculicoides</taxon>
    </lineage>
</organism>
<protein>
    <submittedName>
        <fullName evidence="1">CSON013188 protein</fullName>
    </submittedName>
</protein>
<name>A0A336M7F7_CULSO</name>
<reference evidence="1" key="1">
    <citation type="submission" date="2018-07" db="EMBL/GenBank/DDBJ databases">
        <authorList>
            <person name="Quirk P.G."/>
            <person name="Krulwich T.A."/>
        </authorList>
    </citation>
    <scope>NUCLEOTIDE SEQUENCE</scope>
</reference>
<gene>
    <name evidence="1" type="primary">CSON013188</name>
</gene>
<proteinExistence type="predicted"/>
<dbReference type="AlphaFoldDB" id="A0A336M7F7"/>
<dbReference type="VEuPathDB" id="VectorBase:CSON013188"/>
<accession>A0A336M7F7</accession>
<dbReference type="EMBL" id="UFQT01000656">
    <property type="protein sequence ID" value="SSX26206.1"/>
    <property type="molecule type" value="Genomic_DNA"/>
</dbReference>
<sequence length="215" mass="25055">MDEIQLKSSHKITLITNIIKDLQINQLNVSQENKENIKKFINYFIVKDYLLLDNNNVILGLPAEATSEPNLSYTERKVVKEYIESIFVKVLQPLIEKLKENEANGINSNENEKLRQKFITQQKELQLNQLLLLEYKKEKIKLMNEIAQIRAGPEQKQIVENLYNATKLNNLKTEVLKKILSNKIIDSTTHAVKAFKTVEKYIDMIIESKKNKENI</sequence>